<sequence length="319" mass="36616">MEIYTQIAKITDKIRETNGKIRGIDDQLCEKEVELANQELASDQRQEIERQVHQLKGEKNNLLMAVETLESERSQLETLADQTSFSYPSKSQKTSKNTRKSSKNPDGFVLQPPISIPTTVPDQAQRALSVPALKNCSRISLTTQNCKNPQKPPKSSKNPDGFAVQPPISISTSVPDQARRALSVPIIQTLTICPFASENGQKHTKSAQKRTFFETDSHSASFRVKQHWFQVELDELYRFHTPVFSFDPFMPEKNTNYHETCQICIDKKIDSLIHLNQWDIFINKMSSSSFNFFYSGIYLKKKSFFSKNEMLFIDLQYFI</sequence>
<proteinExistence type="predicted"/>
<feature type="region of interest" description="Disordered" evidence="2">
    <location>
        <begin position="141"/>
        <end position="169"/>
    </location>
</feature>
<name>A0A815UJB7_ADIRI</name>
<protein>
    <submittedName>
        <fullName evidence="3">Uncharacterized protein</fullName>
    </submittedName>
</protein>
<feature type="region of interest" description="Disordered" evidence="2">
    <location>
        <begin position="80"/>
        <end position="118"/>
    </location>
</feature>
<dbReference type="Proteomes" id="UP000663852">
    <property type="component" value="Unassembled WGS sequence"/>
</dbReference>
<organism evidence="3 4">
    <name type="scientific">Adineta ricciae</name>
    <name type="common">Rotifer</name>
    <dbReference type="NCBI Taxonomy" id="249248"/>
    <lineage>
        <taxon>Eukaryota</taxon>
        <taxon>Metazoa</taxon>
        <taxon>Spiralia</taxon>
        <taxon>Gnathifera</taxon>
        <taxon>Rotifera</taxon>
        <taxon>Eurotatoria</taxon>
        <taxon>Bdelloidea</taxon>
        <taxon>Adinetida</taxon>
        <taxon>Adinetidae</taxon>
        <taxon>Adineta</taxon>
    </lineage>
</organism>
<comment type="caution">
    <text evidence="3">The sequence shown here is derived from an EMBL/GenBank/DDBJ whole genome shotgun (WGS) entry which is preliminary data.</text>
</comment>
<dbReference type="AlphaFoldDB" id="A0A815UJB7"/>
<feature type="coiled-coil region" evidence="1">
    <location>
        <begin position="38"/>
        <end position="79"/>
    </location>
</feature>
<dbReference type="EMBL" id="CAJNOJ010000750">
    <property type="protein sequence ID" value="CAF1518411.1"/>
    <property type="molecule type" value="Genomic_DNA"/>
</dbReference>
<evidence type="ECO:0000256" key="1">
    <source>
        <dbReference type="SAM" id="Coils"/>
    </source>
</evidence>
<accession>A0A815UJB7</accession>
<reference evidence="3" key="1">
    <citation type="submission" date="2021-02" db="EMBL/GenBank/DDBJ databases">
        <authorList>
            <person name="Nowell W R."/>
        </authorList>
    </citation>
    <scope>NUCLEOTIDE SEQUENCE</scope>
</reference>
<evidence type="ECO:0000256" key="2">
    <source>
        <dbReference type="SAM" id="MobiDB-lite"/>
    </source>
</evidence>
<feature type="compositionally biased region" description="Low complexity" evidence="2">
    <location>
        <begin position="147"/>
        <end position="159"/>
    </location>
</feature>
<evidence type="ECO:0000313" key="3">
    <source>
        <dbReference type="EMBL" id="CAF1518411.1"/>
    </source>
</evidence>
<gene>
    <name evidence="3" type="ORF">EDS130_LOCUS43709</name>
</gene>
<keyword evidence="1" id="KW-0175">Coiled coil</keyword>
<evidence type="ECO:0000313" key="4">
    <source>
        <dbReference type="Proteomes" id="UP000663852"/>
    </source>
</evidence>